<proteinExistence type="inferred from homology"/>
<dbReference type="PANTHER" id="PTHR43293:SF1">
    <property type="entry name" value="ACETATE COA-TRANSFERASE YDIF"/>
    <property type="match status" value="1"/>
</dbReference>
<comment type="caution">
    <text evidence="4">The sequence shown here is derived from an EMBL/GenBank/DDBJ whole genome shotgun (WGS) entry which is preliminary data.</text>
</comment>
<dbReference type="AlphaFoldDB" id="A0A926DH88"/>
<dbReference type="InterPro" id="IPR014388">
    <property type="entry name" value="3-oxoacid_CoA-transferase"/>
</dbReference>
<evidence type="ECO:0000313" key="5">
    <source>
        <dbReference type="Proteomes" id="UP000617951"/>
    </source>
</evidence>
<evidence type="ECO:0000256" key="2">
    <source>
        <dbReference type="ARBA" id="ARBA00022679"/>
    </source>
</evidence>
<reference evidence="4" key="1">
    <citation type="submission" date="2020-08" db="EMBL/GenBank/DDBJ databases">
        <title>Genome public.</title>
        <authorList>
            <person name="Liu C."/>
            <person name="Sun Q."/>
        </authorList>
    </citation>
    <scope>NUCLEOTIDE SEQUENCE</scope>
    <source>
        <strain evidence="4">NSJ-63</strain>
    </source>
</reference>
<dbReference type="PIRSF" id="PIRSF000858">
    <property type="entry name" value="SCOT-t"/>
    <property type="match status" value="1"/>
</dbReference>
<evidence type="ECO:0000313" key="4">
    <source>
        <dbReference type="EMBL" id="MBC8537821.1"/>
    </source>
</evidence>
<dbReference type="PANTHER" id="PTHR43293">
    <property type="entry name" value="ACETATE COA-TRANSFERASE YDIF"/>
    <property type="match status" value="1"/>
</dbReference>
<organism evidence="4 5">
    <name type="scientific">Guopingia tenuis</name>
    <dbReference type="NCBI Taxonomy" id="2763656"/>
    <lineage>
        <taxon>Bacteria</taxon>
        <taxon>Bacillati</taxon>
        <taxon>Bacillota</taxon>
        <taxon>Clostridia</taxon>
        <taxon>Christensenellales</taxon>
        <taxon>Christensenellaceae</taxon>
        <taxon>Guopingia</taxon>
    </lineage>
</organism>
<dbReference type="RefSeq" id="WP_178618050.1">
    <property type="nucleotide sequence ID" value="NZ_JACRSS010000001.1"/>
</dbReference>
<protein>
    <submittedName>
        <fullName evidence="4">Acyl CoA:acetate/3-ketoacid CoA transferase</fullName>
    </submittedName>
</protein>
<dbReference type="InterPro" id="IPR037171">
    <property type="entry name" value="NagB/RpiA_transferase-like"/>
</dbReference>
<keyword evidence="5" id="KW-1185">Reference proteome</keyword>
<dbReference type="Proteomes" id="UP000617951">
    <property type="component" value="Unassembled WGS sequence"/>
</dbReference>
<dbReference type="SUPFAM" id="SSF100950">
    <property type="entry name" value="NagB/RpiA/CoA transferase-like"/>
    <property type="match status" value="2"/>
</dbReference>
<sequence length="517" mass="56804">MAVQVLTAKEAAKLVPDGCNFATDGYVGAGFAEEIAQEIERRFLETGHPRDLTLLFCAGEGDYKKRGLNHFAHETMIRRAIGGYWGLAPNLGTLAVENKILAYNFPQGVLSHIFRDCAAGKPGTITHVGLNTYVDPRLQGGKINDVTKEDLVRLMEIDGREYLFYQRIPIDFAILKGTFADERGNISIEHRGTKMDMLVIAEACKNCGGKVIVQVERLVKAGTLDPKKVEIPGMLVDAVVLVEDMKNHMMSFATQYNPGFSGECTISDDSFVPMEMGVKKIIARRAAFELKENSIINLGIGTPEFVSSIAMEEGIRDHFILTVDDGIVGGSPQSDADFGLSLNPECIMPHSSLFDFYHGRGLDQAFSGLAQVDAHGNVNVSKFGPKVPGCGGFIDLTQNARQLFFLGTFTAGGLEAEVSGGELHIRKDGRFCKFRNTIEQISFSSEYALKHDLPVLFITERAVLQLTHEGLLLTEIAPGVDLERDILAHMKCRPLVSGNLKRMDARIFREEKMGLGK</sequence>
<comment type="similarity">
    <text evidence="1 3">Belongs to the 3-oxoacid CoA-transferase family.</text>
</comment>
<dbReference type="InterPro" id="IPR004165">
    <property type="entry name" value="CoA_trans_fam_I"/>
</dbReference>
<dbReference type="SMART" id="SM00882">
    <property type="entry name" value="CoA_trans"/>
    <property type="match status" value="1"/>
</dbReference>
<evidence type="ECO:0000256" key="1">
    <source>
        <dbReference type="ARBA" id="ARBA00007154"/>
    </source>
</evidence>
<dbReference type="GO" id="GO:0008410">
    <property type="term" value="F:CoA-transferase activity"/>
    <property type="evidence" value="ECO:0007669"/>
    <property type="project" value="InterPro"/>
</dbReference>
<dbReference type="GO" id="GO:0046952">
    <property type="term" value="P:ketone body catabolic process"/>
    <property type="evidence" value="ECO:0007669"/>
    <property type="project" value="InterPro"/>
</dbReference>
<name>A0A926DH88_9FIRM</name>
<gene>
    <name evidence="4" type="ORF">H8693_02590</name>
</gene>
<evidence type="ECO:0000256" key="3">
    <source>
        <dbReference type="PIRNR" id="PIRNR000858"/>
    </source>
</evidence>
<keyword evidence="2 3" id="KW-0808">Transferase</keyword>
<dbReference type="Pfam" id="PF01144">
    <property type="entry name" value="CoA_trans"/>
    <property type="match status" value="1"/>
</dbReference>
<accession>A0A926DH88</accession>
<dbReference type="Gene3D" id="3.40.1080.10">
    <property type="entry name" value="Glutaconate Coenzyme A-transferase"/>
    <property type="match status" value="2"/>
</dbReference>
<dbReference type="EMBL" id="JACRSS010000001">
    <property type="protein sequence ID" value="MBC8537821.1"/>
    <property type="molecule type" value="Genomic_DNA"/>
</dbReference>